<evidence type="ECO:0000256" key="1">
    <source>
        <dbReference type="SAM" id="MobiDB-lite"/>
    </source>
</evidence>
<dbReference type="AlphaFoldDB" id="A0A8T0MU06"/>
<name>A0A8T0MU06_PANVG</name>
<protein>
    <submittedName>
        <fullName evidence="2">Uncharacterized protein</fullName>
    </submittedName>
</protein>
<keyword evidence="3" id="KW-1185">Reference proteome</keyword>
<dbReference type="EMBL" id="CM029054">
    <property type="protein sequence ID" value="KAG2538524.1"/>
    <property type="molecule type" value="Genomic_DNA"/>
</dbReference>
<feature type="compositionally biased region" description="Low complexity" evidence="1">
    <location>
        <begin position="28"/>
        <end position="40"/>
    </location>
</feature>
<organism evidence="2 3">
    <name type="scientific">Panicum virgatum</name>
    <name type="common">Blackwell switchgrass</name>
    <dbReference type="NCBI Taxonomy" id="38727"/>
    <lineage>
        <taxon>Eukaryota</taxon>
        <taxon>Viridiplantae</taxon>
        <taxon>Streptophyta</taxon>
        <taxon>Embryophyta</taxon>
        <taxon>Tracheophyta</taxon>
        <taxon>Spermatophyta</taxon>
        <taxon>Magnoliopsida</taxon>
        <taxon>Liliopsida</taxon>
        <taxon>Poales</taxon>
        <taxon>Poaceae</taxon>
        <taxon>PACMAD clade</taxon>
        <taxon>Panicoideae</taxon>
        <taxon>Panicodae</taxon>
        <taxon>Paniceae</taxon>
        <taxon>Panicinae</taxon>
        <taxon>Panicum</taxon>
        <taxon>Panicum sect. Hiantes</taxon>
    </lineage>
</organism>
<sequence length="285" mass="30883">MCSTQTNARVPVPHAPLRSASPTPRNASSPRSCRLPSRLLHPAAPSPPPLAVGTCFCLLPPPATDPRDGLRSRRRSRCGTGRGYARGGRRSCLIRAPLPSPPSSHARLSTASLRLLFAFDTRVSIKACAPRTEAWRSRASVAPLHRHRLLPQDTDPARGSEEGGVLAAVLQDLRLAGCGRKHRATGGRRRLRWSLLQPGAAAALATPPMRGRQAEQRPAVAVARAGRKACCWLWWIWRAWRRWAERWWSAAAAALPVGYATVRSGTVQSQAVGECDVVSVASTYA</sequence>
<comment type="caution">
    <text evidence="2">The sequence shown here is derived from an EMBL/GenBank/DDBJ whole genome shotgun (WGS) entry which is preliminary data.</text>
</comment>
<accession>A0A8T0MU06</accession>
<evidence type="ECO:0000313" key="2">
    <source>
        <dbReference type="EMBL" id="KAG2538524.1"/>
    </source>
</evidence>
<reference evidence="2" key="1">
    <citation type="submission" date="2020-05" db="EMBL/GenBank/DDBJ databases">
        <title>WGS assembly of Panicum virgatum.</title>
        <authorList>
            <person name="Lovell J.T."/>
            <person name="Jenkins J."/>
            <person name="Shu S."/>
            <person name="Juenger T.E."/>
            <person name="Schmutz J."/>
        </authorList>
    </citation>
    <scope>NUCLEOTIDE SEQUENCE</scope>
    <source>
        <strain evidence="2">AP13</strain>
    </source>
</reference>
<proteinExistence type="predicted"/>
<feature type="region of interest" description="Disordered" evidence="1">
    <location>
        <begin position="65"/>
        <end position="84"/>
    </location>
</feature>
<evidence type="ECO:0000313" key="3">
    <source>
        <dbReference type="Proteomes" id="UP000823388"/>
    </source>
</evidence>
<dbReference type="Proteomes" id="UP000823388">
    <property type="component" value="Chromosome 9N"/>
</dbReference>
<gene>
    <name evidence="2" type="ORF">PVAP13_9NG403100</name>
</gene>
<feature type="region of interest" description="Disordered" evidence="1">
    <location>
        <begin position="1"/>
        <end position="40"/>
    </location>
</feature>